<proteinExistence type="predicted"/>
<dbReference type="RefSeq" id="WP_007152750.1">
    <property type="nucleotide sequence ID" value="NZ_CP020931.1"/>
</dbReference>
<reference evidence="2 3" key="1">
    <citation type="submission" date="2017-04" db="EMBL/GenBank/DDBJ databases">
        <title>Genome Sequence of Marinobacter salarius strain SMR5 Isolated from a culture of the Diatom Skeletonema marinoi.</title>
        <authorList>
            <person name="Topel M."/>
            <person name="Pinder M.I.M."/>
            <person name="Johansson O.N."/>
            <person name="Kourtchenko O."/>
            <person name="Godhe A."/>
            <person name="Clarke A.K."/>
        </authorList>
    </citation>
    <scope>NUCLEOTIDE SEQUENCE [LARGE SCALE GENOMIC DNA]</scope>
    <source>
        <strain evidence="2 3">SMR5</strain>
    </source>
</reference>
<feature type="region of interest" description="Disordered" evidence="1">
    <location>
        <begin position="21"/>
        <end position="53"/>
    </location>
</feature>
<name>A0A1W6K6W4_9GAMM</name>
<dbReference type="AlphaFoldDB" id="A0A1W6K6W4"/>
<dbReference type="STRING" id="1420917.AU15_12130"/>
<dbReference type="PROSITE" id="PS51257">
    <property type="entry name" value="PROKAR_LIPOPROTEIN"/>
    <property type="match status" value="1"/>
</dbReference>
<evidence type="ECO:0000313" key="2">
    <source>
        <dbReference type="EMBL" id="ARM83186.1"/>
    </source>
</evidence>
<protein>
    <recommendedName>
        <fullName evidence="4">Lipoprotein</fullName>
    </recommendedName>
</protein>
<organism evidence="2 3">
    <name type="scientific">Marinobacter salarius</name>
    <dbReference type="NCBI Taxonomy" id="1420917"/>
    <lineage>
        <taxon>Bacteria</taxon>
        <taxon>Pseudomonadati</taxon>
        <taxon>Pseudomonadota</taxon>
        <taxon>Gammaproteobacteria</taxon>
        <taxon>Pseudomonadales</taxon>
        <taxon>Marinobacteraceae</taxon>
        <taxon>Marinobacter</taxon>
    </lineage>
</organism>
<accession>A0A1W6K6W4</accession>
<gene>
    <name evidence="2" type="ORF">MARSALSMR5_01092</name>
</gene>
<sequence length="186" mass="19849">MKRILACTFISALMVGCGGGGSGSDLEKTNENTTPGSGSSDGNDDSDPVTPPDQVTVLEGTWKKPCGHVEGEAHYDIVTVSFTRSAFATSIENYIDSACTTPLPEAPNPTSSGNFTLGEDVLLSSGLTATELTSHVTQFNGADFEIDEYNVVYINNNILYTGEGTTSSPDQRPTSLDYDRPFYRLN</sequence>
<dbReference type="Proteomes" id="UP000193100">
    <property type="component" value="Chromosome"/>
</dbReference>
<evidence type="ECO:0008006" key="4">
    <source>
        <dbReference type="Google" id="ProtNLM"/>
    </source>
</evidence>
<evidence type="ECO:0000313" key="3">
    <source>
        <dbReference type="Proteomes" id="UP000193100"/>
    </source>
</evidence>
<evidence type="ECO:0000256" key="1">
    <source>
        <dbReference type="SAM" id="MobiDB-lite"/>
    </source>
</evidence>
<dbReference type="GeneID" id="77255068"/>
<dbReference type="EMBL" id="CP020931">
    <property type="protein sequence ID" value="ARM83186.1"/>
    <property type="molecule type" value="Genomic_DNA"/>
</dbReference>